<reference evidence="1 2" key="1">
    <citation type="submission" date="2021-02" db="EMBL/GenBank/DDBJ databases">
        <title>Whole genome sequencing of Pseudomonas alcaliphila strain SM2.</title>
        <authorList>
            <person name="Alshamsi M.S."/>
            <person name="Sudalaimuthuasari N."/>
            <person name="Kundu B."/>
            <person name="AlMaskari R.S."/>
            <person name="Elmahi Y."/>
            <person name="Mundra S."/>
            <person name="Chandran S."/>
            <person name="Malik S."/>
            <person name="Hazzouri K.M."/>
            <person name="Amiri K.M.A."/>
        </authorList>
    </citation>
    <scope>NUCLEOTIDE SEQUENCE [LARGE SCALE GENOMIC DNA]</scope>
    <source>
        <strain evidence="1 2">SM2</strain>
    </source>
</reference>
<evidence type="ECO:0000313" key="2">
    <source>
        <dbReference type="Proteomes" id="UP000663658"/>
    </source>
</evidence>
<dbReference type="EMBL" id="CP070505">
    <property type="protein sequence ID" value="QSL95129.1"/>
    <property type="molecule type" value="Genomic_DNA"/>
</dbReference>
<proteinExistence type="predicted"/>
<dbReference type="AlphaFoldDB" id="A0ABD7E3F2"/>
<sequence length="96" mass="10903">MFICALTVVTAISAASVDAVERIPINIKSVERNHYQTIEESMHIHTRYCDEIAYADSALLVFEPYGLENKLVFRSGVICEVTQVYDRDANYTRTGR</sequence>
<evidence type="ECO:0000313" key="1">
    <source>
        <dbReference type="EMBL" id="QSL95129.1"/>
    </source>
</evidence>
<protein>
    <submittedName>
        <fullName evidence="1">Uncharacterized protein</fullName>
    </submittedName>
</protein>
<name>A0ABD7E3F2_9GAMM</name>
<dbReference type="Proteomes" id="UP000663658">
    <property type="component" value="Chromosome"/>
</dbReference>
<gene>
    <name evidence="1" type="ORF">JWV26_08335</name>
</gene>
<accession>A0ABD7E3F2</accession>
<organism evidence="1 2">
    <name type="scientific">Ectopseudomonas toyotomiensis</name>
    <dbReference type="NCBI Taxonomy" id="554344"/>
    <lineage>
        <taxon>Bacteria</taxon>
        <taxon>Pseudomonadati</taxon>
        <taxon>Pseudomonadota</taxon>
        <taxon>Gammaproteobacteria</taxon>
        <taxon>Pseudomonadales</taxon>
        <taxon>Pseudomonadaceae</taxon>
        <taxon>Ectopseudomonas</taxon>
    </lineage>
</organism>
<dbReference type="KEGG" id="pty:JWV26_08335"/>